<feature type="transmembrane region" description="Helical" evidence="2">
    <location>
        <begin position="43"/>
        <end position="69"/>
    </location>
</feature>
<keyword evidence="2" id="KW-0812">Transmembrane</keyword>
<keyword evidence="2" id="KW-1133">Transmembrane helix</keyword>
<evidence type="ECO:0000256" key="1">
    <source>
        <dbReference type="SAM" id="MobiDB-lite"/>
    </source>
</evidence>
<organism evidence="3 4">
    <name type="scientific">Dyella koreensis</name>
    <dbReference type="NCBI Taxonomy" id="311235"/>
    <lineage>
        <taxon>Bacteria</taxon>
        <taxon>Pseudomonadati</taxon>
        <taxon>Pseudomonadota</taxon>
        <taxon>Gammaproteobacteria</taxon>
        <taxon>Lysobacterales</taxon>
        <taxon>Rhodanobacteraceae</taxon>
        <taxon>Dyella</taxon>
    </lineage>
</organism>
<accession>A0ABW8K5Y0</accession>
<feature type="compositionally biased region" description="Polar residues" evidence="1">
    <location>
        <begin position="416"/>
        <end position="445"/>
    </location>
</feature>
<dbReference type="RefSeq" id="WP_379986916.1">
    <property type="nucleotide sequence ID" value="NZ_JADIKD010000008.1"/>
</dbReference>
<name>A0ABW8K5Y0_9GAMM</name>
<feature type="compositionally biased region" description="Pro residues" evidence="1">
    <location>
        <begin position="224"/>
        <end position="240"/>
    </location>
</feature>
<evidence type="ECO:0000313" key="4">
    <source>
        <dbReference type="Proteomes" id="UP001620408"/>
    </source>
</evidence>
<keyword evidence="2" id="KW-0472">Membrane</keyword>
<feature type="region of interest" description="Disordered" evidence="1">
    <location>
        <begin position="622"/>
        <end position="654"/>
    </location>
</feature>
<feature type="compositionally biased region" description="Gly residues" evidence="1">
    <location>
        <begin position="460"/>
        <end position="473"/>
    </location>
</feature>
<protein>
    <submittedName>
        <fullName evidence="3">Uncharacterized protein</fullName>
    </submittedName>
</protein>
<sequence length="654" mass="67776">MPLPPTEPTRAARSTVSLPSPREAATLAAVYRRRRQERPRERWLRVLGIVGTLFVHLAVLVSMILGPAYELEDLPESHSPALQVRLIEKKKEEPPPPPPVRGTPPKEVGPVHRGSSAPSVVRTRSANTSATRTDAELAPVPVPAIETPVVVVKAHPSAPKPEAVAAPQPTVTLPKPAPAPELQPVPTAVEPPQVSLQTPPAPQPVPPKFQPEPVRKPQAEGNQPVPPPASLAMPEVPPQSVPNVTAPTIAMERAVPKPTTASLPQIAHAEVVAAPTEPELQAVPLPAQAAPTVNLQAPTSVTTAVVPHEQPRIQAPSIRVAETQLEAVPLPENAQPSLEKPQAPRLETAAPKAIALDRKPTLERPQVTAEPAASAEAAKASSQESSTAESKAASATTGPKSSSAASSETAQSADTGKSTAPNATPQGSETGTPGSSPNGVTSSPSAGGKSGLNLALPPGQGNGQSSGQNGGQGNENNGPSGTYVQLQPRGNTEIMSHGTPNIGYQSTRFEKDWTPEGESSIDTALRHAVEKTTVRHTFHLPRGVRIECVVMPLFPMGLLGCGNGDPPPKPVDDKVYEKMKLAPANPLVPPAPATTAAPVSAIKLDNSAQCATAKVAGGPLPPGCVDDRLPAGHSQPAKASTAPTSWVPASDQFH</sequence>
<keyword evidence="4" id="KW-1185">Reference proteome</keyword>
<comment type="caution">
    <text evidence="3">The sequence shown here is derived from an EMBL/GenBank/DDBJ whole genome shotgun (WGS) entry which is preliminary data.</text>
</comment>
<feature type="compositionally biased region" description="Low complexity" evidence="1">
    <location>
        <begin position="122"/>
        <end position="132"/>
    </location>
</feature>
<feature type="compositionally biased region" description="Low complexity" evidence="1">
    <location>
        <begin position="368"/>
        <end position="415"/>
    </location>
</feature>
<feature type="region of interest" description="Disordered" evidence="1">
    <location>
        <begin position="160"/>
        <end position="243"/>
    </location>
</feature>
<proteinExistence type="predicted"/>
<evidence type="ECO:0000256" key="2">
    <source>
        <dbReference type="SAM" id="Phobius"/>
    </source>
</evidence>
<reference evidence="3 4" key="1">
    <citation type="submission" date="2020-10" db="EMBL/GenBank/DDBJ databases">
        <title>Phylogeny of dyella-like bacteria.</title>
        <authorList>
            <person name="Fu J."/>
        </authorList>
    </citation>
    <scope>NUCLEOTIDE SEQUENCE [LARGE SCALE GENOMIC DNA]</scope>
    <source>
        <strain evidence="3 4">BB4</strain>
    </source>
</reference>
<feature type="region of interest" description="Disordered" evidence="1">
    <location>
        <begin position="324"/>
        <end position="486"/>
    </location>
</feature>
<feature type="region of interest" description="Disordered" evidence="1">
    <location>
        <begin position="89"/>
        <end position="134"/>
    </location>
</feature>
<feature type="compositionally biased region" description="Pro residues" evidence="1">
    <location>
        <begin position="199"/>
        <end position="210"/>
    </location>
</feature>
<gene>
    <name evidence="3" type="ORF">ISS97_07345</name>
</gene>
<evidence type="ECO:0000313" key="3">
    <source>
        <dbReference type="EMBL" id="MFK2917072.1"/>
    </source>
</evidence>
<dbReference type="EMBL" id="JADIKD010000008">
    <property type="protein sequence ID" value="MFK2917072.1"/>
    <property type="molecule type" value="Genomic_DNA"/>
</dbReference>
<dbReference type="Proteomes" id="UP001620408">
    <property type="component" value="Unassembled WGS sequence"/>
</dbReference>